<proteinExistence type="predicted"/>
<evidence type="ECO:0000313" key="3">
    <source>
        <dbReference type="EMBL" id="KAL0058927.1"/>
    </source>
</evidence>
<name>A0ABR2ZCH8_9AGAR</name>
<dbReference type="Pfam" id="PF01693">
    <property type="entry name" value="Cauli_VI"/>
    <property type="match status" value="1"/>
</dbReference>
<keyword evidence="4" id="KW-1185">Reference proteome</keyword>
<feature type="compositionally biased region" description="Acidic residues" evidence="1">
    <location>
        <begin position="67"/>
        <end position="76"/>
    </location>
</feature>
<feature type="domain" description="Ribonuclease H1 N-terminal" evidence="2">
    <location>
        <begin position="180"/>
        <end position="219"/>
    </location>
</feature>
<dbReference type="EMBL" id="JBBXMP010000262">
    <property type="protein sequence ID" value="KAL0058927.1"/>
    <property type="molecule type" value="Genomic_DNA"/>
</dbReference>
<comment type="caution">
    <text evidence="3">The sequence shown here is derived from an EMBL/GenBank/DDBJ whole genome shotgun (WGS) entry which is preliminary data.</text>
</comment>
<dbReference type="Proteomes" id="UP001437256">
    <property type="component" value="Unassembled WGS sequence"/>
</dbReference>
<gene>
    <name evidence="3" type="ORF">AAF712_014370</name>
</gene>
<feature type="region of interest" description="Disordered" evidence="1">
    <location>
        <begin position="22"/>
        <end position="147"/>
    </location>
</feature>
<dbReference type="InterPro" id="IPR037056">
    <property type="entry name" value="RNase_H1_N_sf"/>
</dbReference>
<evidence type="ECO:0000259" key="2">
    <source>
        <dbReference type="Pfam" id="PF01693"/>
    </source>
</evidence>
<evidence type="ECO:0000256" key="1">
    <source>
        <dbReference type="SAM" id="MobiDB-lite"/>
    </source>
</evidence>
<protein>
    <recommendedName>
        <fullName evidence="2">Ribonuclease H1 N-terminal domain-containing protein</fullName>
    </recommendedName>
</protein>
<organism evidence="3 4">
    <name type="scientific">Marasmius tenuissimus</name>
    <dbReference type="NCBI Taxonomy" id="585030"/>
    <lineage>
        <taxon>Eukaryota</taxon>
        <taxon>Fungi</taxon>
        <taxon>Dikarya</taxon>
        <taxon>Basidiomycota</taxon>
        <taxon>Agaricomycotina</taxon>
        <taxon>Agaricomycetes</taxon>
        <taxon>Agaricomycetidae</taxon>
        <taxon>Agaricales</taxon>
        <taxon>Marasmiineae</taxon>
        <taxon>Marasmiaceae</taxon>
        <taxon>Marasmius</taxon>
    </lineage>
</organism>
<sequence length="262" mass="28977">MTLPNPLNSEPSPSYTQTISKTYTRKVEQKGPSKVTTRTTTCTKTLVLIEDQPQSTHRPPPSSSLDPADDSDDPNDDAQISFATDTEAEFSPSPTPDHLRSSAYYTARSQSPCPCPRPRPHPQRTRTPSVAPHRADSQPLPGTANTANDDDIIAYYEVRYPGRVPHPDFYNGCNTNCSDYYVVTAGKSVGIFTQWTVASDLVSGVRHAKHESYTEYYRAWLAYREQWASKNIRVLGTYQDSAPLSTQIADSGLESSLGNLTL</sequence>
<dbReference type="InterPro" id="IPR009027">
    <property type="entry name" value="Ribosomal_bL9/RNase_H1_N"/>
</dbReference>
<evidence type="ECO:0000313" key="4">
    <source>
        <dbReference type="Proteomes" id="UP001437256"/>
    </source>
</evidence>
<dbReference type="InterPro" id="IPR011320">
    <property type="entry name" value="RNase_H1_N"/>
</dbReference>
<dbReference type="SUPFAM" id="SSF55658">
    <property type="entry name" value="L9 N-domain-like"/>
    <property type="match status" value="1"/>
</dbReference>
<accession>A0ABR2ZCH8</accession>
<feature type="compositionally biased region" description="Low complexity" evidence="1">
    <location>
        <begin position="36"/>
        <end position="45"/>
    </location>
</feature>
<dbReference type="Gene3D" id="3.40.970.10">
    <property type="entry name" value="Ribonuclease H1, N-terminal domain"/>
    <property type="match status" value="1"/>
</dbReference>
<reference evidence="3 4" key="1">
    <citation type="submission" date="2024-05" db="EMBL/GenBank/DDBJ databases">
        <title>A draft genome resource for the thread blight pathogen Marasmius tenuissimus strain MS-2.</title>
        <authorList>
            <person name="Yulfo-Soto G.E."/>
            <person name="Baruah I.K."/>
            <person name="Amoako-Attah I."/>
            <person name="Bukari Y."/>
            <person name="Meinhardt L.W."/>
            <person name="Bailey B.A."/>
            <person name="Cohen S.P."/>
        </authorList>
    </citation>
    <scope>NUCLEOTIDE SEQUENCE [LARGE SCALE GENOMIC DNA]</scope>
    <source>
        <strain evidence="3 4">MS-2</strain>
    </source>
</reference>